<keyword evidence="6" id="KW-1015">Disulfide bond</keyword>
<comment type="caution">
    <text evidence="7">Lacks conserved residue(s) required for the propagation of feature annotation.</text>
</comment>
<proteinExistence type="evidence at transcript level"/>
<sequence>MQAKLTIVFLLLGMVVLSNCGLREKHVQGLVNKVVPDSLVKKLLQSGIHKIAKSQYGCPIINDYCQWHCTDLEKHDGHCHGTKCKCNIPNEYSLY</sequence>
<dbReference type="Pfam" id="PF14866">
    <property type="entry name" value="Scorpion_toxin_alpha-beta"/>
    <property type="match status" value="1"/>
</dbReference>
<dbReference type="GO" id="GO:0015459">
    <property type="term" value="F:potassium channel regulator activity"/>
    <property type="evidence" value="ECO:0007669"/>
    <property type="project" value="UniProtKB-KW"/>
</dbReference>
<comment type="subcellular location">
    <subcellularLocation>
        <location evidence="1">Secreted</location>
    </subcellularLocation>
</comment>
<evidence type="ECO:0000313" key="10">
    <source>
        <dbReference type="EMBL" id="JAA98084.1"/>
    </source>
</evidence>
<evidence type="ECO:0000256" key="8">
    <source>
        <dbReference type="SAM" id="SignalP"/>
    </source>
</evidence>
<organism evidence="10">
    <name type="scientific">Isometroides vescus</name>
    <dbReference type="NCBI Taxonomy" id="1330405"/>
    <lineage>
        <taxon>Eukaryota</taxon>
        <taxon>Metazoa</taxon>
        <taxon>Ecdysozoa</taxon>
        <taxon>Arthropoda</taxon>
        <taxon>Chelicerata</taxon>
        <taxon>Arachnida</taxon>
        <taxon>Scorpiones</taxon>
        <taxon>Buthida</taxon>
        <taxon>Buthoidea</taxon>
        <taxon>Buthidae</taxon>
        <taxon>Isometroides</taxon>
    </lineage>
</organism>
<keyword evidence="5" id="KW-0872">Ion channel impairing toxin</keyword>
<accession>T1DEK6</accession>
<keyword evidence="2" id="KW-0964">Secreted</keyword>
<dbReference type="EMBL" id="GALK01000010">
    <property type="protein sequence ID" value="JAA98084.1"/>
    <property type="molecule type" value="mRNA"/>
</dbReference>
<evidence type="ECO:0000259" key="9">
    <source>
        <dbReference type="PROSITE" id="PS51862"/>
    </source>
</evidence>
<dbReference type="EMBL" id="GALK01000009">
    <property type="protein sequence ID" value="JAA98085.1"/>
    <property type="molecule type" value="mRNA"/>
</dbReference>
<dbReference type="PROSITE" id="PS51862">
    <property type="entry name" value="BSPN_CSAB"/>
    <property type="match status" value="1"/>
</dbReference>
<evidence type="ECO:0000256" key="2">
    <source>
        <dbReference type="ARBA" id="ARBA00022525"/>
    </source>
</evidence>
<protein>
    <submittedName>
        <fullName evidence="11">CSab-Iso-3</fullName>
    </submittedName>
    <submittedName>
        <fullName evidence="10">CSab-Iso-4</fullName>
    </submittedName>
</protein>
<dbReference type="AlphaFoldDB" id="T1DEK6"/>
<keyword evidence="3 7" id="KW-0800">Toxin</keyword>
<evidence type="ECO:0000256" key="6">
    <source>
        <dbReference type="ARBA" id="ARBA00023157"/>
    </source>
</evidence>
<reference evidence="10" key="1">
    <citation type="journal article" date="2013" name="Toxins">
        <title>Evolution stings: the origin and diversification of scorpion toxin peptide scaffolds.</title>
        <authorList>
            <person name="Sunagar K."/>
            <person name="Undheim E.A."/>
            <person name="Chan A.H."/>
            <person name="Koludarov I."/>
            <person name="Munoz-Gomez S.A."/>
            <person name="Antunes A."/>
            <person name="Fry B.G."/>
        </authorList>
    </citation>
    <scope>NUCLEOTIDE SEQUENCE</scope>
    <source>
        <tissue evidence="10">Telson venom gland</tissue>
    </source>
</reference>
<evidence type="ECO:0000313" key="11">
    <source>
        <dbReference type="EMBL" id="JAA98085.1"/>
    </source>
</evidence>
<feature type="chain" id="PRO_5007727413" evidence="8">
    <location>
        <begin position="21"/>
        <end position="95"/>
    </location>
</feature>
<evidence type="ECO:0000256" key="7">
    <source>
        <dbReference type="PROSITE-ProRule" id="PRU01209"/>
    </source>
</evidence>
<keyword evidence="4" id="KW-0632">Potassium channel impairing toxin</keyword>
<keyword evidence="8" id="KW-0732">Signal</keyword>
<evidence type="ECO:0000256" key="1">
    <source>
        <dbReference type="ARBA" id="ARBA00004613"/>
    </source>
</evidence>
<evidence type="ECO:0000256" key="3">
    <source>
        <dbReference type="ARBA" id="ARBA00022656"/>
    </source>
</evidence>
<feature type="domain" description="BetaSPN-type CS-alpha/beta" evidence="9">
    <location>
        <begin position="55"/>
        <end position="92"/>
    </location>
</feature>
<evidence type="ECO:0000256" key="4">
    <source>
        <dbReference type="ARBA" id="ARBA00022773"/>
    </source>
</evidence>
<dbReference type="InterPro" id="IPR029237">
    <property type="entry name" value="Long_scorpion_toxin_alpha/beta"/>
</dbReference>
<dbReference type="GO" id="GO:0090729">
    <property type="term" value="F:toxin activity"/>
    <property type="evidence" value="ECO:0007669"/>
    <property type="project" value="UniProtKB-UniRule"/>
</dbReference>
<name>T1DEK6_9SCOR</name>
<dbReference type="GO" id="GO:0005576">
    <property type="term" value="C:extracellular region"/>
    <property type="evidence" value="ECO:0007669"/>
    <property type="project" value="UniProtKB-SubCell"/>
</dbReference>
<evidence type="ECO:0000256" key="5">
    <source>
        <dbReference type="ARBA" id="ARBA00022872"/>
    </source>
</evidence>
<feature type="signal peptide" evidence="8">
    <location>
        <begin position="1"/>
        <end position="20"/>
    </location>
</feature>